<dbReference type="InterPro" id="IPR000836">
    <property type="entry name" value="PRTase_dom"/>
</dbReference>
<dbReference type="Pfam" id="PF18912">
    <property type="entry name" value="DZR_2"/>
    <property type="match status" value="1"/>
</dbReference>
<dbReference type="AlphaFoldDB" id="A0A1T2LB30"/>
<sequence>MKTVVQRIIDTTLPHHCLLCDSRHCQNQPICQHCHAALPVIKHACQQCGIPLKREQARCGRCIKKPPYYSTSTIPYHYEHPIDRLIQALKFDAKIGVAQLLGKQIAKQRLNHGSTPLPQCIIPVPLHRSRLRERGFNQSLEIARAISEHLDITLNYQSCQRNRPTATQTSLPAAQRSANLRNAFSAVSIEEVDHVAIVDDVVTTGHTANELARLLRRGGIKIVEVWAAARAGR</sequence>
<evidence type="ECO:0000256" key="1">
    <source>
        <dbReference type="ARBA" id="ARBA00008007"/>
    </source>
</evidence>
<dbReference type="Gene3D" id="3.40.50.2020">
    <property type="match status" value="1"/>
</dbReference>
<dbReference type="EMBL" id="MPRL01000001">
    <property type="protein sequence ID" value="OOZ42318.1"/>
    <property type="molecule type" value="Genomic_DNA"/>
</dbReference>
<evidence type="ECO:0000259" key="2">
    <source>
        <dbReference type="Pfam" id="PF00156"/>
    </source>
</evidence>
<dbReference type="SUPFAM" id="SSF53271">
    <property type="entry name" value="PRTase-like"/>
    <property type="match status" value="1"/>
</dbReference>
<evidence type="ECO:0008006" key="6">
    <source>
        <dbReference type="Google" id="ProtNLM"/>
    </source>
</evidence>
<evidence type="ECO:0000313" key="5">
    <source>
        <dbReference type="Proteomes" id="UP000191110"/>
    </source>
</evidence>
<evidence type="ECO:0000313" key="4">
    <source>
        <dbReference type="EMBL" id="OOZ42318.1"/>
    </source>
</evidence>
<dbReference type="PANTHER" id="PTHR47505:SF1">
    <property type="entry name" value="DNA UTILIZATION PROTEIN YHGH"/>
    <property type="match status" value="1"/>
</dbReference>
<dbReference type="RefSeq" id="WP_078482076.1">
    <property type="nucleotide sequence ID" value="NZ_MPRL01000001.1"/>
</dbReference>
<proteinExistence type="inferred from homology"/>
<dbReference type="InterPro" id="IPR051910">
    <property type="entry name" value="ComF/GntX_DNA_util-trans"/>
</dbReference>
<gene>
    <name evidence="4" type="ORF">BOW53_00295</name>
</gene>
<dbReference type="Pfam" id="PF00156">
    <property type="entry name" value="Pribosyltran"/>
    <property type="match status" value="1"/>
</dbReference>
<accession>A0A1T2LB30</accession>
<comment type="similarity">
    <text evidence="1">Belongs to the ComF/GntX family.</text>
</comment>
<keyword evidence="5" id="KW-1185">Reference proteome</keyword>
<dbReference type="PANTHER" id="PTHR47505">
    <property type="entry name" value="DNA UTILIZATION PROTEIN YHGH"/>
    <property type="match status" value="1"/>
</dbReference>
<dbReference type="InterPro" id="IPR044005">
    <property type="entry name" value="DZR_2"/>
</dbReference>
<evidence type="ECO:0000259" key="3">
    <source>
        <dbReference type="Pfam" id="PF18912"/>
    </source>
</evidence>
<dbReference type="OrthoDB" id="9793412at2"/>
<dbReference type="InterPro" id="IPR029057">
    <property type="entry name" value="PRTase-like"/>
</dbReference>
<feature type="domain" description="Double zinc ribbon" evidence="3">
    <location>
        <begin position="8"/>
        <end position="62"/>
    </location>
</feature>
<dbReference type="CDD" id="cd06223">
    <property type="entry name" value="PRTases_typeI"/>
    <property type="match status" value="1"/>
</dbReference>
<name>A0A1T2LB30_9GAMM</name>
<organism evidence="4 5">
    <name type="scientific">Solemya pervernicosa gill symbiont</name>
    <dbReference type="NCBI Taxonomy" id="642797"/>
    <lineage>
        <taxon>Bacteria</taxon>
        <taxon>Pseudomonadati</taxon>
        <taxon>Pseudomonadota</taxon>
        <taxon>Gammaproteobacteria</taxon>
        <taxon>sulfur-oxidizing symbionts</taxon>
    </lineage>
</organism>
<comment type="caution">
    <text evidence="4">The sequence shown here is derived from an EMBL/GenBank/DDBJ whole genome shotgun (WGS) entry which is preliminary data.</text>
</comment>
<protein>
    <recommendedName>
        <fullName evidence="6">Double zinc ribbon domain-containing protein</fullName>
    </recommendedName>
</protein>
<feature type="domain" description="Phosphoribosyltransferase" evidence="2">
    <location>
        <begin position="139"/>
        <end position="227"/>
    </location>
</feature>
<reference evidence="4 5" key="1">
    <citation type="submission" date="2016-11" db="EMBL/GenBank/DDBJ databases">
        <title>Mixed transmission modes and dynamic genome evolution in an obligate animal-bacterial symbiosis.</title>
        <authorList>
            <person name="Russell S.L."/>
            <person name="Corbett-Detig R.B."/>
            <person name="Cavanaugh C.M."/>
        </authorList>
    </citation>
    <scope>NUCLEOTIDE SEQUENCE [LARGE SCALE GENOMIC DNA]</scope>
    <source>
        <strain evidence="4">Sveles-Q1</strain>
    </source>
</reference>
<dbReference type="Proteomes" id="UP000191110">
    <property type="component" value="Unassembled WGS sequence"/>
</dbReference>